<dbReference type="EMBL" id="FQXR01000014">
    <property type="protein sequence ID" value="SHI13892.1"/>
    <property type="molecule type" value="Genomic_DNA"/>
</dbReference>
<dbReference type="Gene3D" id="3.40.30.10">
    <property type="entry name" value="Glutaredoxin"/>
    <property type="match status" value="1"/>
</dbReference>
<keyword evidence="2" id="KW-1185">Reference proteome</keyword>
<reference evidence="1 2" key="1">
    <citation type="submission" date="2016-11" db="EMBL/GenBank/DDBJ databases">
        <authorList>
            <person name="Jaros S."/>
            <person name="Januszkiewicz K."/>
            <person name="Wedrychowicz H."/>
        </authorList>
    </citation>
    <scope>NUCLEOTIDE SEQUENCE [LARGE SCALE GENOMIC DNA]</scope>
    <source>
        <strain evidence="1 2">DSM 13106</strain>
    </source>
</reference>
<name>A0A1M5YPB5_9FIRM</name>
<dbReference type="Pfam" id="PF14595">
    <property type="entry name" value="Thioredoxin_9"/>
    <property type="match status" value="1"/>
</dbReference>
<dbReference type="AlphaFoldDB" id="A0A1M5YPB5"/>
<evidence type="ECO:0000313" key="2">
    <source>
        <dbReference type="Proteomes" id="UP000184389"/>
    </source>
</evidence>
<gene>
    <name evidence="1" type="ORF">SAMN02745180_02336</name>
</gene>
<dbReference type="InterPro" id="IPR036249">
    <property type="entry name" value="Thioredoxin-like_sf"/>
</dbReference>
<proteinExistence type="predicted"/>
<evidence type="ECO:0000313" key="1">
    <source>
        <dbReference type="EMBL" id="SHI13892.1"/>
    </source>
</evidence>
<dbReference type="SUPFAM" id="SSF52833">
    <property type="entry name" value="Thioredoxin-like"/>
    <property type="match status" value="1"/>
</dbReference>
<organism evidence="1 2">
    <name type="scientific">Sporanaerobacter acetigenes DSM 13106</name>
    <dbReference type="NCBI Taxonomy" id="1123281"/>
    <lineage>
        <taxon>Bacteria</taxon>
        <taxon>Bacillati</taxon>
        <taxon>Bacillota</taxon>
        <taxon>Tissierellia</taxon>
        <taxon>Tissierellales</taxon>
        <taxon>Sporanaerobacteraceae</taxon>
        <taxon>Sporanaerobacter</taxon>
    </lineage>
</organism>
<dbReference type="RefSeq" id="WP_072744976.1">
    <property type="nucleotide sequence ID" value="NZ_FQXR01000014.1"/>
</dbReference>
<protein>
    <submittedName>
        <fullName evidence="1">Thioredoxin</fullName>
    </submittedName>
</protein>
<dbReference type="OrthoDB" id="6120799at2"/>
<sequence length="169" mass="19809">MEAKKIFERGISFKDFVNMDSNSYRDKTLEIYNGVSFEEKNIERIKSIDKKINILICAEIWCPDCMINVPIVEKMRQINENIHISIVGKEGNEGFFKVFNSEENIVRIPTFVFYDKYFTQLGSFVERPTCIKEVYNSGNQPSVIVTMRKYKKGEYAEETLKEILKKIGY</sequence>
<dbReference type="Proteomes" id="UP000184389">
    <property type="component" value="Unassembled WGS sequence"/>
</dbReference>
<accession>A0A1M5YPB5</accession>
<dbReference type="STRING" id="1123281.SAMN02745180_02336"/>